<dbReference type="Proteomes" id="UP000015106">
    <property type="component" value="Chromosome 5"/>
</dbReference>
<evidence type="ECO:0000313" key="2">
    <source>
        <dbReference type="Proteomes" id="UP000015106"/>
    </source>
</evidence>
<protein>
    <submittedName>
        <fullName evidence="1">Uncharacterized protein</fullName>
    </submittedName>
</protein>
<dbReference type="AlphaFoldDB" id="A0A8R7QKJ2"/>
<reference evidence="1" key="2">
    <citation type="submission" date="2018-03" db="EMBL/GenBank/DDBJ databases">
        <title>The Triticum urartu genome reveals the dynamic nature of wheat genome evolution.</title>
        <authorList>
            <person name="Ling H."/>
            <person name="Ma B."/>
            <person name="Shi X."/>
            <person name="Liu H."/>
            <person name="Dong L."/>
            <person name="Sun H."/>
            <person name="Cao Y."/>
            <person name="Gao Q."/>
            <person name="Zheng S."/>
            <person name="Li Y."/>
            <person name="Yu Y."/>
            <person name="Du H."/>
            <person name="Qi M."/>
            <person name="Li Y."/>
            <person name="Yu H."/>
            <person name="Cui Y."/>
            <person name="Wang N."/>
            <person name="Chen C."/>
            <person name="Wu H."/>
            <person name="Zhao Y."/>
            <person name="Zhang J."/>
            <person name="Li Y."/>
            <person name="Zhou W."/>
            <person name="Zhang B."/>
            <person name="Hu W."/>
            <person name="Eijk M."/>
            <person name="Tang J."/>
            <person name="Witsenboer H."/>
            <person name="Zhao S."/>
            <person name="Li Z."/>
            <person name="Zhang A."/>
            <person name="Wang D."/>
            <person name="Liang C."/>
        </authorList>
    </citation>
    <scope>NUCLEOTIDE SEQUENCE [LARGE SCALE GENOMIC DNA]</scope>
    <source>
        <strain evidence="1">cv. G1812</strain>
    </source>
</reference>
<dbReference type="EnsemblPlants" id="TuG1812G0500003855.01.T01">
    <property type="protein sequence ID" value="TuG1812G0500003855.01.T01"/>
    <property type="gene ID" value="TuG1812G0500003855.01"/>
</dbReference>
<accession>A0A8R7QKJ2</accession>
<dbReference type="Gramene" id="TuG1812G0500003855.01.T01">
    <property type="protein sequence ID" value="TuG1812G0500003855.01.T01"/>
    <property type="gene ID" value="TuG1812G0500003855.01"/>
</dbReference>
<evidence type="ECO:0000313" key="1">
    <source>
        <dbReference type="EnsemblPlants" id="TuG1812G0500003855.01.T01"/>
    </source>
</evidence>
<name>A0A8R7QKJ2_TRIUA</name>
<reference evidence="2" key="1">
    <citation type="journal article" date="2013" name="Nature">
        <title>Draft genome of the wheat A-genome progenitor Triticum urartu.</title>
        <authorList>
            <person name="Ling H.Q."/>
            <person name="Zhao S."/>
            <person name="Liu D."/>
            <person name="Wang J."/>
            <person name="Sun H."/>
            <person name="Zhang C."/>
            <person name="Fan H."/>
            <person name="Li D."/>
            <person name="Dong L."/>
            <person name="Tao Y."/>
            <person name="Gao C."/>
            <person name="Wu H."/>
            <person name="Li Y."/>
            <person name="Cui Y."/>
            <person name="Guo X."/>
            <person name="Zheng S."/>
            <person name="Wang B."/>
            <person name="Yu K."/>
            <person name="Liang Q."/>
            <person name="Yang W."/>
            <person name="Lou X."/>
            <person name="Chen J."/>
            <person name="Feng M."/>
            <person name="Jian J."/>
            <person name="Zhang X."/>
            <person name="Luo G."/>
            <person name="Jiang Y."/>
            <person name="Liu J."/>
            <person name="Wang Z."/>
            <person name="Sha Y."/>
            <person name="Zhang B."/>
            <person name="Wu H."/>
            <person name="Tang D."/>
            <person name="Shen Q."/>
            <person name="Xue P."/>
            <person name="Zou S."/>
            <person name="Wang X."/>
            <person name="Liu X."/>
            <person name="Wang F."/>
            <person name="Yang Y."/>
            <person name="An X."/>
            <person name="Dong Z."/>
            <person name="Zhang K."/>
            <person name="Zhang X."/>
            <person name="Luo M.C."/>
            <person name="Dvorak J."/>
            <person name="Tong Y."/>
            <person name="Wang J."/>
            <person name="Yang H."/>
            <person name="Li Z."/>
            <person name="Wang D."/>
            <person name="Zhang A."/>
            <person name="Wang J."/>
        </authorList>
    </citation>
    <scope>NUCLEOTIDE SEQUENCE</scope>
    <source>
        <strain evidence="2">cv. G1812</strain>
    </source>
</reference>
<keyword evidence="2" id="KW-1185">Reference proteome</keyword>
<reference evidence="1" key="3">
    <citation type="submission" date="2022-06" db="UniProtKB">
        <authorList>
            <consortium name="EnsemblPlants"/>
        </authorList>
    </citation>
    <scope>IDENTIFICATION</scope>
</reference>
<sequence>MVRKQKDMLIMLSQIFCKRWVVQADHSMTNMAKLLFLFMNQSFYKKFLYEPFPVESNLREHLHLYLPNFCTPMPLWPKPVAAARRTSNNEDTFL</sequence>
<proteinExistence type="predicted"/>
<organism evidence="1 2">
    <name type="scientific">Triticum urartu</name>
    <name type="common">Red wild einkorn</name>
    <name type="synonym">Crithodium urartu</name>
    <dbReference type="NCBI Taxonomy" id="4572"/>
    <lineage>
        <taxon>Eukaryota</taxon>
        <taxon>Viridiplantae</taxon>
        <taxon>Streptophyta</taxon>
        <taxon>Embryophyta</taxon>
        <taxon>Tracheophyta</taxon>
        <taxon>Spermatophyta</taxon>
        <taxon>Magnoliopsida</taxon>
        <taxon>Liliopsida</taxon>
        <taxon>Poales</taxon>
        <taxon>Poaceae</taxon>
        <taxon>BOP clade</taxon>
        <taxon>Pooideae</taxon>
        <taxon>Triticodae</taxon>
        <taxon>Triticeae</taxon>
        <taxon>Triticinae</taxon>
        <taxon>Triticum</taxon>
    </lineage>
</organism>